<accession>A0ABN2SL74</accession>
<protein>
    <recommendedName>
        <fullName evidence="1">SGNH hydrolase-type esterase domain-containing protein</fullName>
    </recommendedName>
</protein>
<dbReference type="InterPro" id="IPR036514">
    <property type="entry name" value="SGNH_hydro_sf"/>
</dbReference>
<dbReference type="Gene3D" id="3.40.50.1110">
    <property type="entry name" value="SGNH hydrolase"/>
    <property type="match status" value="1"/>
</dbReference>
<evidence type="ECO:0000259" key="1">
    <source>
        <dbReference type="Pfam" id="PF13472"/>
    </source>
</evidence>
<sequence length="239" mass="24867">MTSALSTSSTPGGGAGTLQGIAAISALGDSVPYGTACDCTPYPQLVGADLARVTGHPVETANDAVAGFTSGDVLTQVRSDTSAAEHIRKSQAVTLEVGANDVPYSTACATEIACYEQKLPELQSNLDATLARIRELAGGDHVAVVLLDYWSVWLGGRYATAQGPGYVDAASAVTSEVNGLIRETAHRTGCLYVDLRTAFRGPDDAWDETHLLAPDGDHPNAAGHQRIAEAVAETVRSEQ</sequence>
<evidence type="ECO:0000313" key="3">
    <source>
        <dbReference type="Proteomes" id="UP001500013"/>
    </source>
</evidence>
<keyword evidence="3" id="KW-1185">Reference proteome</keyword>
<dbReference type="PANTHER" id="PTHR30383">
    <property type="entry name" value="THIOESTERASE 1/PROTEASE 1/LYSOPHOSPHOLIPASE L1"/>
    <property type="match status" value="1"/>
</dbReference>
<feature type="domain" description="SGNH hydrolase-type esterase" evidence="1">
    <location>
        <begin position="26"/>
        <end position="226"/>
    </location>
</feature>
<dbReference type="InterPro" id="IPR013830">
    <property type="entry name" value="SGNH_hydro"/>
</dbReference>
<dbReference type="EMBL" id="BAAAPU010000009">
    <property type="protein sequence ID" value="GAA1988524.1"/>
    <property type="molecule type" value="Genomic_DNA"/>
</dbReference>
<dbReference type="CDD" id="cd00229">
    <property type="entry name" value="SGNH_hydrolase"/>
    <property type="match status" value="1"/>
</dbReference>
<gene>
    <name evidence="2" type="ORF">GCM10009817_32620</name>
</gene>
<evidence type="ECO:0000313" key="2">
    <source>
        <dbReference type="EMBL" id="GAA1988524.1"/>
    </source>
</evidence>
<comment type="caution">
    <text evidence="2">The sequence shown here is derived from an EMBL/GenBank/DDBJ whole genome shotgun (WGS) entry which is preliminary data.</text>
</comment>
<organism evidence="2 3">
    <name type="scientific">Terrabacter lapilli</name>
    <dbReference type="NCBI Taxonomy" id="436231"/>
    <lineage>
        <taxon>Bacteria</taxon>
        <taxon>Bacillati</taxon>
        <taxon>Actinomycetota</taxon>
        <taxon>Actinomycetes</taxon>
        <taxon>Micrococcales</taxon>
        <taxon>Intrasporangiaceae</taxon>
        <taxon>Terrabacter</taxon>
    </lineage>
</organism>
<reference evidence="2 3" key="1">
    <citation type="journal article" date="2019" name="Int. J. Syst. Evol. Microbiol.">
        <title>The Global Catalogue of Microorganisms (GCM) 10K type strain sequencing project: providing services to taxonomists for standard genome sequencing and annotation.</title>
        <authorList>
            <consortium name="The Broad Institute Genomics Platform"/>
            <consortium name="The Broad Institute Genome Sequencing Center for Infectious Disease"/>
            <person name="Wu L."/>
            <person name="Ma J."/>
        </authorList>
    </citation>
    <scope>NUCLEOTIDE SEQUENCE [LARGE SCALE GENOMIC DNA]</scope>
    <source>
        <strain evidence="2 3">JCM 15628</strain>
    </source>
</reference>
<proteinExistence type="predicted"/>
<dbReference type="Pfam" id="PF13472">
    <property type="entry name" value="Lipase_GDSL_2"/>
    <property type="match status" value="1"/>
</dbReference>
<dbReference type="Proteomes" id="UP001500013">
    <property type="component" value="Unassembled WGS sequence"/>
</dbReference>
<dbReference type="PANTHER" id="PTHR30383:SF5">
    <property type="entry name" value="SGNH HYDROLASE-TYPE ESTERASE DOMAIN-CONTAINING PROTEIN"/>
    <property type="match status" value="1"/>
</dbReference>
<name>A0ABN2SL74_9MICO</name>
<dbReference type="SUPFAM" id="SSF52266">
    <property type="entry name" value="SGNH hydrolase"/>
    <property type="match status" value="1"/>
</dbReference>
<dbReference type="RefSeq" id="WP_344064905.1">
    <property type="nucleotide sequence ID" value="NZ_BAAAPU010000009.1"/>
</dbReference>
<dbReference type="InterPro" id="IPR051532">
    <property type="entry name" value="Ester_Hydrolysis_Enzymes"/>
</dbReference>